<organism evidence="4 5">
    <name type="scientific">Brenneria izadpanahii</name>
    <dbReference type="NCBI Taxonomy" id="2722756"/>
    <lineage>
        <taxon>Bacteria</taxon>
        <taxon>Pseudomonadati</taxon>
        <taxon>Pseudomonadota</taxon>
        <taxon>Gammaproteobacteria</taxon>
        <taxon>Enterobacterales</taxon>
        <taxon>Pectobacteriaceae</taxon>
        <taxon>Brenneria</taxon>
    </lineage>
</organism>
<evidence type="ECO:0000256" key="1">
    <source>
        <dbReference type="ARBA" id="ARBA00022801"/>
    </source>
</evidence>
<keyword evidence="1" id="KW-0378">Hydrolase</keyword>
<dbReference type="Proteomes" id="UP000671960">
    <property type="component" value="Chromosome"/>
</dbReference>
<evidence type="ECO:0000256" key="2">
    <source>
        <dbReference type="PIRNR" id="PIRNR037226"/>
    </source>
</evidence>
<dbReference type="Gene3D" id="3.40.630.10">
    <property type="entry name" value="Zn peptidases"/>
    <property type="match status" value="1"/>
</dbReference>
<dbReference type="InterPro" id="IPR052030">
    <property type="entry name" value="Peptidase_M20/M20A_hydrolases"/>
</dbReference>
<dbReference type="SUPFAM" id="SSF53187">
    <property type="entry name" value="Zn-dependent exopeptidases"/>
    <property type="match status" value="1"/>
</dbReference>
<dbReference type="PANTHER" id="PTHR30575:SF0">
    <property type="entry name" value="XAA-ARG DIPEPTIDASE"/>
    <property type="match status" value="1"/>
</dbReference>
<dbReference type="Pfam" id="PF07687">
    <property type="entry name" value="M20_dimer"/>
    <property type="match status" value="1"/>
</dbReference>
<dbReference type="Pfam" id="PF01546">
    <property type="entry name" value="Peptidase_M20"/>
    <property type="match status" value="1"/>
</dbReference>
<dbReference type="NCBIfam" id="TIGR01891">
    <property type="entry name" value="amidohydrolases"/>
    <property type="match status" value="1"/>
</dbReference>
<accession>A0ABX7V003</accession>
<keyword evidence="5" id="KW-1185">Reference proteome</keyword>
<reference evidence="4 5" key="1">
    <citation type="submission" date="2020-03" db="EMBL/GenBank/DDBJ databases">
        <authorList>
            <person name="Bakhshi Ganjeh M."/>
        </authorList>
    </citation>
    <scope>NUCLEOTIDE SEQUENCE [LARGE SCALE GENOMIC DNA]</scope>
    <source>
        <strain evidence="5">Iran 50</strain>
    </source>
</reference>
<dbReference type="PIRSF" id="PIRSF037226">
    <property type="entry name" value="Amidohydrolase_ACY1L2_prd"/>
    <property type="match status" value="1"/>
</dbReference>
<gene>
    <name evidence="4" type="ORF">HC231_21340</name>
</gene>
<dbReference type="InterPro" id="IPR011650">
    <property type="entry name" value="Peptidase_M20_dimer"/>
</dbReference>
<evidence type="ECO:0000313" key="4">
    <source>
        <dbReference type="EMBL" id="QTF10187.1"/>
    </source>
</evidence>
<dbReference type="InterPro" id="IPR002933">
    <property type="entry name" value="Peptidase_M20"/>
</dbReference>
<dbReference type="Gene3D" id="3.30.70.360">
    <property type="match status" value="1"/>
</dbReference>
<proteinExistence type="inferred from homology"/>
<dbReference type="EMBL" id="CP050854">
    <property type="protein sequence ID" value="QTF10187.1"/>
    <property type="molecule type" value="Genomic_DNA"/>
</dbReference>
<dbReference type="InterPro" id="IPR036264">
    <property type="entry name" value="Bact_exopeptidase_dim_dom"/>
</dbReference>
<feature type="domain" description="Peptidase M20 dimerisation" evidence="3">
    <location>
        <begin position="168"/>
        <end position="260"/>
    </location>
</feature>
<protein>
    <recommendedName>
        <fullName evidence="2">Peptidase M20 domain-containing protein 2</fullName>
    </recommendedName>
</protein>
<dbReference type="InterPro" id="IPR017144">
    <property type="entry name" value="Xaa-Arg_dipeptidase"/>
</dbReference>
<dbReference type="PANTHER" id="PTHR30575">
    <property type="entry name" value="PEPTIDASE M20"/>
    <property type="match status" value="1"/>
</dbReference>
<dbReference type="InterPro" id="IPR017439">
    <property type="entry name" value="Amidohydrolase"/>
</dbReference>
<dbReference type="RefSeq" id="WP_208228671.1">
    <property type="nucleotide sequence ID" value="NZ_CP050854.1"/>
</dbReference>
<comment type="similarity">
    <text evidence="2">Belongs to the peptidase M20A family.</text>
</comment>
<dbReference type="SUPFAM" id="SSF55031">
    <property type="entry name" value="Bacterial exopeptidase dimerisation domain"/>
    <property type="match status" value="1"/>
</dbReference>
<name>A0ABX7V003_9GAMM</name>
<evidence type="ECO:0000259" key="3">
    <source>
        <dbReference type="Pfam" id="PF07687"/>
    </source>
</evidence>
<evidence type="ECO:0000313" key="5">
    <source>
        <dbReference type="Proteomes" id="UP000671960"/>
    </source>
</evidence>
<sequence>MIEEINNIGKSIHHDLVTAAHYIHANPELGLEEKKAQATLVELLRRYGFEVETGLAGLETSFVAQFSTGPGPVIAYLCEYDALPGIGHACGHNIIGTSGVGAGIITKQMMTKLGLSGTVKVFGTPAEEIGIGKIKMIEAGVFAGVDAAMLMHPSDIAMSDDISFANYSFEYHFTGSPAHAAAYPWEGRNALSGVIEMFNAVNAMRLHIRDYGRINGIITEGGVASNIIPASAKAVFNLRALESETLKTIIEKVHNCAKGAALATGTEVAITQVGLGNKEIRNNKTIVSLVGKYFDTFGVEHIPRDLTQGIGSTDMANVTHEIPAVQSYIGIGKEAGATHTLSFAKAAGSETGDRAILDAARVMAASGLEMMQDAELLAQVKAEFERRRK</sequence>
<dbReference type="CDD" id="cd05672">
    <property type="entry name" value="M20_ACY1L2-like"/>
    <property type="match status" value="1"/>
</dbReference>